<dbReference type="KEGG" id="many:MANY_31540"/>
<name>A0A6N4WC84_9MYCO</name>
<dbReference type="Proteomes" id="UP000467249">
    <property type="component" value="Chromosome"/>
</dbReference>
<sequence>MGDGAAATGVLSALVRAVVPVERGLSAALVAVITERFVPPEAVPEAAAAPEVLLLVDDDDDGLAGLAGVRPVCPLVREGPASDELDEDPPSAHATAGRAAIPAPTPSAIASAPTRPTYRAELTRAAPPPPAARSSEPVAATVTVFSLHSTAPTPGAACA</sequence>
<gene>
    <name evidence="2" type="ORF">MANY_31540</name>
</gene>
<protein>
    <submittedName>
        <fullName evidence="2">Uncharacterized protein</fullName>
    </submittedName>
</protein>
<feature type="region of interest" description="Disordered" evidence="1">
    <location>
        <begin position="77"/>
        <end position="137"/>
    </location>
</feature>
<dbReference type="EMBL" id="AP022620">
    <property type="protein sequence ID" value="BBZ77817.1"/>
    <property type="molecule type" value="Genomic_DNA"/>
</dbReference>
<evidence type="ECO:0000313" key="3">
    <source>
        <dbReference type="Proteomes" id="UP000467249"/>
    </source>
</evidence>
<evidence type="ECO:0000256" key="1">
    <source>
        <dbReference type="SAM" id="MobiDB-lite"/>
    </source>
</evidence>
<keyword evidence="3" id="KW-1185">Reference proteome</keyword>
<dbReference type="AlphaFoldDB" id="A0A6N4WC84"/>
<evidence type="ECO:0000313" key="2">
    <source>
        <dbReference type="EMBL" id="BBZ77817.1"/>
    </source>
</evidence>
<reference evidence="2 3" key="1">
    <citation type="journal article" date="2019" name="Emerg. Microbes Infect.">
        <title>Comprehensive subspecies identification of 175 nontuberculous mycobacteria species based on 7547 genomic profiles.</title>
        <authorList>
            <person name="Matsumoto Y."/>
            <person name="Kinjo T."/>
            <person name="Motooka D."/>
            <person name="Nabeya D."/>
            <person name="Jung N."/>
            <person name="Uechi K."/>
            <person name="Horii T."/>
            <person name="Iida T."/>
            <person name="Fujita J."/>
            <person name="Nakamura S."/>
        </authorList>
    </citation>
    <scope>NUCLEOTIDE SEQUENCE [LARGE SCALE GENOMIC DNA]</scope>
    <source>
        <strain evidence="2 3">JCM 30275</strain>
    </source>
</reference>
<organism evidence="2 3">
    <name type="scientific">Mycolicibacterium anyangense</name>
    <dbReference type="NCBI Taxonomy" id="1431246"/>
    <lineage>
        <taxon>Bacteria</taxon>
        <taxon>Bacillati</taxon>
        <taxon>Actinomycetota</taxon>
        <taxon>Actinomycetes</taxon>
        <taxon>Mycobacteriales</taxon>
        <taxon>Mycobacteriaceae</taxon>
        <taxon>Mycolicibacterium</taxon>
    </lineage>
</organism>
<feature type="compositionally biased region" description="Low complexity" evidence="1">
    <location>
        <begin position="98"/>
        <end position="116"/>
    </location>
</feature>
<accession>A0A6N4WC84</accession>
<proteinExistence type="predicted"/>